<dbReference type="EMBL" id="KE124068">
    <property type="protein sequence ID" value="EPB83507.1"/>
    <property type="molecule type" value="Genomic_DNA"/>
</dbReference>
<evidence type="ECO:0000313" key="1">
    <source>
        <dbReference type="EMBL" id="EPB83507.1"/>
    </source>
</evidence>
<keyword evidence="2" id="KW-1185">Reference proteome</keyword>
<gene>
    <name evidence="1" type="ORF">HMPREF1544_09728</name>
</gene>
<dbReference type="VEuPathDB" id="FungiDB:HMPREF1544_09728"/>
<dbReference type="OrthoDB" id="10350435at2759"/>
<proteinExistence type="predicted"/>
<accession>S2J5M7</accession>
<sequence length="60" mass="6782">MSVMSVSQHSIQQIPKNDEPIASYLAELNKRSKRSTFDGTFNATQKRKSSGVIDKIMRKP</sequence>
<dbReference type="AlphaFoldDB" id="S2J5M7"/>
<evidence type="ECO:0000313" key="2">
    <source>
        <dbReference type="Proteomes" id="UP000014254"/>
    </source>
</evidence>
<protein>
    <submittedName>
        <fullName evidence="1">Uncharacterized protein</fullName>
    </submittedName>
</protein>
<dbReference type="InParanoid" id="S2J5M7"/>
<reference evidence="2" key="1">
    <citation type="submission" date="2013-05" db="EMBL/GenBank/DDBJ databases">
        <title>The Genome sequence of Mucor circinelloides f. circinelloides 1006PhL.</title>
        <authorList>
            <consortium name="The Broad Institute Genomics Platform"/>
            <person name="Cuomo C."/>
            <person name="Earl A."/>
            <person name="Findley K."/>
            <person name="Lee S.C."/>
            <person name="Walker B."/>
            <person name="Young S."/>
            <person name="Zeng Q."/>
            <person name="Gargeya S."/>
            <person name="Fitzgerald M."/>
            <person name="Haas B."/>
            <person name="Abouelleil A."/>
            <person name="Allen A.W."/>
            <person name="Alvarado L."/>
            <person name="Arachchi H.M."/>
            <person name="Berlin A.M."/>
            <person name="Chapman S.B."/>
            <person name="Gainer-Dewar J."/>
            <person name="Goldberg J."/>
            <person name="Griggs A."/>
            <person name="Gujja S."/>
            <person name="Hansen M."/>
            <person name="Howarth C."/>
            <person name="Imamovic A."/>
            <person name="Ireland A."/>
            <person name="Larimer J."/>
            <person name="McCowan C."/>
            <person name="Murphy C."/>
            <person name="Pearson M."/>
            <person name="Poon T.W."/>
            <person name="Priest M."/>
            <person name="Roberts A."/>
            <person name="Saif S."/>
            <person name="Shea T."/>
            <person name="Sisk P."/>
            <person name="Sykes S."/>
            <person name="Wortman J."/>
            <person name="Nusbaum C."/>
            <person name="Birren B."/>
        </authorList>
    </citation>
    <scope>NUCLEOTIDE SEQUENCE [LARGE SCALE GENOMIC DNA]</scope>
    <source>
        <strain evidence="2">1006PhL</strain>
    </source>
</reference>
<organism evidence="1 2">
    <name type="scientific">Mucor circinelloides f. circinelloides (strain 1006PhL)</name>
    <name type="common">Mucormycosis agent</name>
    <name type="synonym">Calyptromyces circinelloides</name>
    <dbReference type="NCBI Taxonomy" id="1220926"/>
    <lineage>
        <taxon>Eukaryota</taxon>
        <taxon>Fungi</taxon>
        <taxon>Fungi incertae sedis</taxon>
        <taxon>Mucoromycota</taxon>
        <taxon>Mucoromycotina</taxon>
        <taxon>Mucoromycetes</taxon>
        <taxon>Mucorales</taxon>
        <taxon>Mucorineae</taxon>
        <taxon>Mucoraceae</taxon>
        <taxon>Mucor</taxon>
    </lineage>
</organism>
<dbReference type="STRING" id="1220926.S2J5M7"/>
<dbReference type="Proteomes" id="UP000014254">
    <property type="component" value="Unassembled WGS sequence"/>
</dbReference>
<name>S2J5M7_MUCC1</name>